<keyword evidence="1" id="KW-0812">Transmembrane</keyword>
<dbReference type="OrthoDB" id="645173at2"/>
<accession>A0A0C1L707</accession>
<feature type="domain" description="FecR protein" evidence="2">
    <location>
        <begin position="139"/>
        <end position="225"/>
    </location>
</feature>
<evidence type="ECO:0000313" key="5">
    <source>
        <dbReference type="Proteomes" id="UP000031408"/>
    </source>
</evidence>
<dbReference type="AlphaFoldDB" id="A0A0C1L707"/>
<dbReference type="Gene3D" id="2.60.120.1440">
    <property type="match status" value="1"/>
</dbReference>
<keyword evidence="1" id="KW-1133">Transmembrane helix</keyword>
<feature type="transmembrane region" description="Helical" evidence="1">
    <location>
        <begin position="92"/>
        <end position="110"/>
    </location>
</feature>
<evidence type="ECO:0008006" key="6">
    <source>
        <dbReference type="Google" id="ProtNLM"/>
    </source>
</evidence>
<dbReference type="STRING" id="1349421.OI18_03380"/>
<dbReference type="Pfam" id="PF16344">
    <property type="entry name" value="FecR_C"/>
    <property type="match status" value="1"/>
</dbReference>
<protein>
    <recommendedName>
        <fullName evidence="6">FecR protein domain-containing protein</fullName>
    </recommendedName>
</protein>
<dbReference type="PANTHER" id="PTHR30273">
    <property type="entry name" value="PERIPLASMIC SIGNAL SENSOR AND SIGMA FACTOR ACTIVATOR FECR-RELATED"/>
    <property type="match status" value="1"/>
</dbReference>
<organism evidence="4 5">
    <name type="scientific">Flavihumibacter solisilvae</name>
    <dbReference type="NCBI Taxonomy" id="1349421"/>
    <lineage>
        <taxon>Bacteria</taxon>
        <taxon>Pseudomonadati</taxon>
        <taxon>Bacteroidota</taxon>
        <taxon>Chitinophagia</taxon>
        <taxon>Chitinophagales</taxon>
        <taxon>Chitinophagaceae</taxon>
        <taxon>Flavihumibacter</taxon>
    </lineage>
</organism>
<dbReference type="InterPro" id="IPR032508">
    <property type="entry name" value="FecR_C"/>
</dbReference>
<name>A0A0C1L707_9BACT</name>
<dbReference type="InterPro" id="IPR012373">
    <property type="entry name" value="Ferrdict_sens_TM"/>
</dbReference>
<gene>
    <name evidence="4" type="ORF">OI18_03380</name>
</gene>
<feature type="domain" description="Protein FecR C-terminal" evidence="3">
    <location>
        <begin position="282"/>
        <end position="350"/>
    </location>
</feature>
<comment type="caution">
    <text evidence="4">The sequence shown here is derived from an EMBL/GenBank/DDBJ whole genome shotgun (WGS) entry which is preliminary data.</text>
</comment>
<dbReference type="Gene3D" id="3.55.50.30">
    <property type="match status" value="1"/>
</dbReference>
<dbReference type="Pfam" id="PF04773">
    <property type="entry name" value="FecR"/>
    <property type="match status" value="1"/>
</dbReference>
<dbReference type="RefSeq" id="WP_039137252.1">
    <property type="nucleotide sequence ID" value="NZ_JSVC01000003.1"/>
</dbReference>
<evidence type="ECO:0000256" key="1">
    <source>
        <dbReference type="SAM" id="Phobius"/>
    </source>
</evidence>
<dbReference type="PIRSF" id="PIRSF018266">
    <property type="entry name" value="FecR"/>
    <property type="match status" value="1"/>
</dbReference>
<dbReference type="Proteomes" id="UP000031408">
    <property type="component" value="Unassembled WGS sequence"/>
</dbReference>
<dbReference type="InterPro" id="IPR006860">
    <property type="entry name" value="FecR"/>
</dbReference>
<reference evidence="4 5" key="1">
    <citation type="submission" date="2014-11" db="EMBL/GenBank/DDBJ databases">
        <title>Genome sequence of Flavihumibacter solisilvae 3-3.</title>
        <authorList>
            <person name="Zhou G."/>
            <person name="Li M."/>
            <person name="Wang G."/>
        </authorList>
    </citation>
    <scope>NUCLEOTIDE SEQUENCE [LARGE SCALE GENOMIC DNA]</scope>
    <source>
        <strain evidence="4 5">3-3</strain>
    </source>
</reference>
<sequence length="356" mass="40037">MHTTDRFKYLLEQYLSGKITLAEQNEFYELLATQEYDNILDLSIENHLVNGVEGVNSDLPPHIAEEIVRNIHNAEKSTAKILPLKTKKHKPWRWIAAASVILIISTIFLFTRNQNNNSGMLAMVPPDAIIEKNVTTNPRLITLADGSVITLAPQSTIHFQGNFNDSTREVYLEGEAFFQVAKNPRKPFLVYYNNLVTKVLGTSFRVNTNAKTGNIEVAVVTGKVQVSENDKILKDQRTAASVILAPNQKAIYQVEKGLLETSLVEAPQPLQTNHETKQLPQKFIYDQERLETIFHELETAYGIEILVETANLNNCVFTGDVSNQDLFTMLRIICLTTNSTYEINGTRILVRGTGCN</sequence>
<dbReference type="GO" id="GO:0016989">
    <property type="term" value="F:sigma factor antagonist activity"/>
    <property type="evidence" value="ECO:0007669"/>
    <property type="project" value="TreeGrafter"/>
</dbReference>
<evidence type="ECO:0000259" key="2">
    <source>
        <dbReference type="Pfam" id="PF04773"/>
    </source>
</evidence>
<keyword evidence="1" id="KW-0472">Membrane</keyword>
<dbReference type="EMBL" id="JSVC01000003">
    <property type="protein sequence ID" value="KIC95937.1"/>
    <property type="molecule type" value="Genomic_DNA"/>
</dbReference>
<evidence type="ECO:0000313" key="4">
    <source>
        <dbReference type="EMBL" id="KIC95937.1"/>
    </source>
</evidence>
<keyword evidence="5" id="KW-1185">Reference proteome</keyword>
<proteinExistence type="predicted"/>
<dbReference type="PANTHER" id="PTHR30273:SF2">
    <property type="entry name" value="PROTEIN FECR"/>
    <property type="match status" value="1"/>
</dbReference>
<evidence type="ECO:0000259" key="3">
    <source>
        <dbReference type="Pfam" id="PF16344"/>
    </source>
</evidence>